<accession>A0ABD2MM38</accession>
<evidence type="ECO:0000313" key="2">
    <source>
        <dbReference type="Proteomes" id="UP001516400"/>
    </source>
</evidence>
<feature type="non-terminal residue" evidence="1">
    <location>
        <position position="117"/>
    </location>
</feature>
<keyword evidence="2" id="KW-1185">Reference proteome</keyword>
<dbReference type="EMBL" id="JABFTP020000001">
    <property type="protein sequence ID" value="KAL3267305.1"/>
    <property type="molecule type" value="Genomic_DNA"/>
</dbReference>
<organism evidence="1 2">
    <name type="scientific">Cryptolaemus montrouzieri</name>
    <dbReference type="NCBI Taxonomy" id="559131"/>
    <lineage>
        <taxon>Eukaryota</taxon>
        <taxon>Metazoa</taxon>
        <taxon>Ecdysozoa</taxon>
        <taxon>Arthropoda</taxon>
        <taxon>Hexapoda</taxon>
        <taxon>Insecta</taxon>
        <taxon>Pterygota</taxon>
        <taxon>Neoptera</taxon>
        <taxon>Endopterygota</taxon>
        <taxon>Coleoptera</taxon>
        <taxon>Polyphaga</taxon>
        <taxon>Cucujiformia</taxon>
        <taxon>Coccinelloidea</taxon>
        <taxon>Coccinellidae</taxon>
        <taxon>Scymninae</taxon>
        <taxon>Scymnini</taxon>
        <taxon>Cryptolaemus</taxon>
    </lineage>
</organism>
<name>A0ABD2MM38_9CUCU</name>
<gene>
    <name evidence="1" type="ORF">HHI36_011436</name>
</gene>
<protein>
    <submittedName>
        <fullName evidence="1">Uncharacterized protein</fullName>
    </submittedName>
</protein>
<evidence type="ECO:0000313" key="1">
    <source>
        <dbReference type="EMBL" id="KAL3267305.1"/>
    </source>
</evidence>
<comment type="caution">
    <text evidence="1">The sequence shown here is derived from an EMBL/GenBank/DDBJ whole genome shotgun (WGS) entry which is preliminary data.</text>
</comment>
<reference evidence="1 2" key="1">
    <citation type="journal article" date="2021" name="BMC Biol.">
        <title>Horizontally acquired antibacterial genes associated with adaptive radiation of ladybird beetles.</title>
        <authorList>
            <person name="Li H.S."/>
            <person name="Tang X.F."/>
            <person name="Huang Y.H."/>
            <person name="Xu Z.Y."/>
            <person name="Chen M.L."/>
            <person name="Du X.Y."/>
            <person name="Qiu B.Y."/>
            <person name="Chen P.T."/>
            <person name="Zhang W."/>
            <person name="Slipinski A."/>
            <person name="Escalona H.E."/>
            <person name="Waterhouse R.M."/>
            <person name="Zwick A."/>
            <person name="Pang H."/>
        </authorList>
    </citation>
    <scope>NUCLEOTIDE SEQUENCE [LARGE SCALE GENOMIC DNA]</scope>
    <source>
        <strain evidence="1">SYSU2018</strain>
    </source>
</reference>
<dbReference type="Proteomes" id="UP001516400">
    <property type="component" value="Unassembled WGS sequence"/>
</dbReference>
<sequence>MRDLGCDAVWSENDVNRPYEMFDSVMRYYINIMFPVKNIANKAYNSWITKGIKISSERKRFLYGEMCRGQVTVDFYKRYKNILKKSNNETAFNHFNYDSEQELLNQMNDYFIHNKPN</sequence>
<dbReference type="AlphaFoldDB" id="A0ABD2MM38"/>
<proteinExistence type="predicted"/>